<dbReference type="Proteomes" id="UP001589766">
    <property type="component" value="Unassembled WGS sequence"/>
</dbReference>
<feature type="region of interest" description="Disordered" evidence="1">
    <location>
        <begin position="1"/>
        <end position="26"/>
    </location>
</feature>
<protein>
    <submittedName>
        <fullName evidence="2">Uncharacterized protein</fullName>
    </submittedName>
</protein>
<name>A0ABV6F2L4_9MICC</name>
<organism evidence="2 3">
    <name type="scientific">Citricoccus parietis</name>
    <dbReference type="NCBI Taxonomy" id="592307"/>
    <lineage>
        <taxon>Bacteria</taxon>
        <taxon>Bacillati</taxon>
        <taxon>Actinomycetota</taxon>
        <taxon>Actinomycetes</taxon>
        <taxon>Micrococcales</taxon>
        <taxon>Micrococcaceae</taxon>
        <taxon>Citricoccus</taxon>
    </lineage>
</organism>
<accession>A0ABV6F2L4</accession>
<comment type="caution">
    <text evidence="2">The sequence shown here is derived from an EMBL/GenBank/DDBJ whole genome shotgun (WGS) entry which is preliminary data.</text>
</comment>
<evidence type="ECO:0000313" key="3">
    <source>
        <dbReference type="Proteomes" id="UP001589766"/>
    </source>
</evidence>
<reference evidence="2 3" key="1">
    <citation type="submission" date="2024-09" db="EMBL/GenBank/DDBJ databases">
        <authorList>
            <person name="Sun Q."/>
            <person name="Mori K."/>
        </authorList>
    </citation>
    <scope>NUCLEOTIDE SEQUENCE [LARGE SCALE GENOMIC DNA]</scope>
    <source>
        <strain evidence="2 3">CCM 7609</strain>
    </source>
</reference>
<dbReference type="EMBL" id="JBHLWH010000013">
    <property type="protein sequence ID" value="MFC0247752.1"/>
    <property type="molecule type" value="Genomic_DNA"/>
</dbReference>
<gene>
    <name evidence="2" type="ORF">ACFFIO_04490</name>
</gene>
<dbReference type="Gene3D" id="3.40.1000.10">
    <property type="entry name" value="Mog1/PsbP, alpha/beta/alpha sandwich"/>
    <property type="match status" value="1"/>
</dbReference>
<evidence type="ECO:0000256" key="1">
    <source>
        <dbReference type="SAM" id="MobiDB-lite"/>
    </source>
</evidence>
<proteinExistence type="predicted"/>
<dbReference type="RefSeq" id="WP_378040384.1">
    <property type="nucleotide sequence ID" value="NZ_JBHLWH010000013.1"/>
</dbReference>
<sequence>MTEEPDMGQNNDSDHPAGEQWTDHRSGGLSLRLPAQWAAPEGAATAAGSLGIWAATPAGPGQGDGFTVNAVLTSNHFTGTVTQLSTVLMAAVTVTQAMPRFLAVDELDPIRHGGLTGRRLEYTYAADRHLVHVMQYAFLFSGAAVVLTLSCAEAEIAEWDARFRRIAESVAVDPAGLSEWSGPEFAFTPDREPALEEFASVRGQRPLERLGQLAKRQPYRSAAPWLGAEEVRLLERLSATTTMAPDSGGVRITGGLGRLEIGAAGPELSRLVQNGLAEAGGRLTEQGAVFTAAWRDTAASFRITAQTEARNSMYQMWFGQRGEALVLAGPSLTTDVDDDAPAGALRPELLDQAEAAHDVAAWLGLSPAWNLDVGTAPLDRGAVLARIDARTAPPEAASPELVRVWDEPWLVWTVQPADDRAPVTYLRSGIHGQYRMVSTGEGIILEATPTRNVYRDLLVRLEPEGLERSAVQR</sequence>
<feature type="compositionally biased region" description="Basic and acidic residues" evidence="1">
    <location>
        <begin position="12"/>
        <end position="26"/>
    </location>
</feature>
<evidence type="ECO:0000313" key="2">
    <source>
        <dbReference type="EMBL" id="MFC0247752.1"/>
    </source>
</evidence>
<keyword evidence="3" id="KW-1185">Reference proteome</keyword>